<evidence type="ECO:0000313" key="2">
    <source>
        <dbReference type="EMBL" id="PRX07334.1"/>
    </source>
</evidence>
<organism evidence="2 3">
    <name type="scientific">Actinoplanes italicus</name>
    <dbReference type="NCBI Taxonomy" id="113567"/>
    <lineage>
        <taxon>Bacteria</taxon>
        <taxon>Bacillati</taxon>
        <taxon>Actinomycetota</taxon>
        <taxon>Actinomycetes</taxon>
        <taxon>Micromonosporales</taxon>
        <taxon>Micromonosporaceae</taxon>
        <taxon>Actinoplanes</taxon>
    </lineage>
</organism>
<evidence type="ECO:0000313" key="3">
    <source>
        <dbReference type="Proteomes" id="UP000239415"/>
    </source>
</evidence>
<dbReference type="Proteomes" id="UP000239415">
    <property type="component" value="Unassembled WGS sequence"/>
</dbReference>
<feature type="region of interest" description="Disordered" evidence="1">
    <location>
        <begin position="84"/>
        <end position="110"/>
    </location>
</feature>
<keyword evidence="3" id="KW-1185">Reference proteome</keyword>
<reference evidence="2 3" key="1">
    <citation type="submission" date="2018-03" db="EMBL/GenBank/DDBJ databases">
        <title>Genomic Encyclopedia of Archaeal and Bacterial Type Strains, Phase II (KMG-II): from individual species to whole genera.</title>
        <authorList>
            <person name="Goeker M."/>
        </authorList>
    </citation>
    <scope>NUCLEOTIDE SEQUENCE [LARGE SCALE GENOMIC DNA]</scope>
    <source>
        <strain evidence="2 3">DSM 43146</strain>
    </source>
</reference>
<sequence length="110" mass="12171">MTDTNSPPEAAVVFVPVSKGEITAQYFAQCMTHCAEAGYTFAGIVRTYKDGLRMLADGTAQVVIARRDNVDPRGPRVEFVGDAPQLAIRPTRPGSPDPDRSRRPRRLRRE</sequence>
<dbReference type="OrthoDB" id="3396869at2"/>
<dbReference type="RefSeq" id="WP_106330902.1">
    <property type="nucleotide sequence ID" value="NZ_BOMO01000163.1"/>
</dbReference>
<gene>
    <name evidence="2" type="ORF">CLV67_1429</name>
</gene>
<dbReference type="AlphaFoldDB" id="A0A2T0JIC3"/>
<accession>A0A2T0JIC3</accession>
<name>A0A2T0JIC3_9ACTN</name>
<dbReference type="EMBL" id="PVMZ01000042">
    <property type="protein sequence ID" value="PRX07334.1"/>
    <property type="molecule type" value="Genomic_DNA"/>
</dbReference>
<evidence type="ECO:0000256" key="1">
    <source>
        <dbReference type="SAM" id="MobiDB-lite"/>
    </source>
</evidence>
<proteinExistence type="predicted"/>
<comment type="caution">
    <text evidence="2">The sequence shown here is derived from an EMBL/GenBank/DDBJ whole genome shotgun (WGS) entry which is preliminary data.</text>
</comment>
<protein>
    <submittedName>
        <fullName evidence="2">Uncharacterized protein</fullName>
    </submittedName>
</protein>